<dbReference type="AlphaFoldDB" id="A0AAV4MN29"/>
<name>A0AAV4MN29_CAEEX</name>
<reference evidence="1 2" key="1">
    <citation type="submission" date="2021-06" db="EMBL/GenBank/DDBJ databases">
        <title>Caerostris extrusa draft genome.</title>
        <authorList>
            <person name="Kono N."/>
            <person name="Arakawa K."/>
        </authorList>
    </citation>
    <scope>NUCLEOTIDE SEQUENCE [LARGE SCALE GENOMIC DNA]</scope>
</reference>
<comment type="caution">
    <text evidence="1">The sequence shown here is derived from an EMBL/GenBank/DDBJ whole genome shotgun (WGS) entry which is preliminary data.</text>
</comment>
<gene>
    <name evidence="1" type="ORF">CEXT_458901</name>
</gene>
<accession>A0AAV4MN29</accession>
<protein>
    <submittedName>
        <fullName evidence="1">Uncharacterized protein</fullName>
    </submittedName>
</protein>
<dbReference type="EMBL" id="BPLR01002393">
    <property type="protein sequence ID" value="GIX73250.1"/>
    <property type="molecule type" value="Genomic_DNA"/>
</dbReference>
<keyword evidence="2" id="KW-1185">Reference proteome</keyword>
<evidence type="ECO:0000313" key="2">
    <source>
        <dbReference type="Proteomes" id="UP001054945"/>
    </source>
</evidence>
<organism evidence="1 2">
    <name type="scientific">Caerostris extrusa</name>
    <name type="common">Bark spider</name>
    <name type="synonym">Caerostris bankana</name>
    <dbReference type="NCBI Taxonomy" id="172846"/>
    <lineage>
        <taxon>Eukaryota</taxon>
        <taxon>Metazoa</taxon>
        <taxon>Ecdysozoa</taxon>
        <taxon>Arthropoda</taxon>
        <taxon>Chelicerata</taxon>
        <taxon>Arachnida</taxon>
        <taxon>Araneae</taxon>
        <taxon>Araneomorphae</taxon>
        <taxon>Entelegynae</taxon>
        <taxon>Araneoidea</taxon>
        <taxon>Araneidae</taxon>
        <taxon>Caerostris</taxon>
    </lineage>
</organism>
<sequence>MHKIVNIDSHTSDALIDTGSSAYINVVGGFVLFRVSIVNIDEVKGISAGWHCSLFENFLAMATSNNCEQTCAAQESSKQLLALDLPSRLVVFFIDYQVVVSALTAHSAQPNTVSPQSSAVMAELLTYG</sequence>
<dbReference type="Proteomes" id="UP001054945">
    <property type="component" value="Unassembled WGS sequence"/>
</dbReference>
<evidence type="ECO:0000313" key="1">
    <source>
        <dbReference type="EMBL" id="GIX73250.1"/>
    </source>
</evidence>
<proteinExistence type="predicted"/>